<name>A0AAD9VHA5_ACRCE</name>
<accession>A0AAD9VHA5</accession>
<evidence type="ECO:0000256" key="3">
    <source>
        <dbReference type="ARBA" id="ARBA00022833"/>
    </source>
</evidence>
<feature type="compositionally biased region" description="Polar residues" evidence="4">
    <location>
        <begin position="637"/>
        <end position="652"/>
    </location>
</feature>
<feature type="region of interest" description="Disordered" evidence="4">
    <location>
        <begin position="502"/>
        <end position="602"/>
    </location>
</feature>
<feature type="compositionally biased region" description="Polar residues" evidence="4">
    <location>
        <begin position="677"/>
        <end position="696"/>
    </location>
</feature>
<evidence type="ECO:0000256" key="4">
    <source>
        <dbReference type="SAM" id="MobiDB-lite"/>
    </source>
</evidence>
<dbReference type="AlphaFoldDB" id="A0AAD9VHA5"/>
<feature type="region of interest" description="Disordered" evidence="4">
    <location>
        <begin position="630"/>
        <end position="742"/>
    </location>
</feature>
<proteinExistence type="predicted"/>
<feature type="region of interest" description="Disordered" evidence="4">
    <location>
        <begin position="431"/>
        <end position="460"/>
    </location>
</feature>
<dbReference type="PANTHER" id="PTHR16295:SF10">
    <property type="entry name" value="EXPRESSED PROTEIN"/>
    <property type="match status" value="1"/>
</dbReference>
<evidence type="ECO:0000313" key="6">
    <source>
        <dbReference type="EMBL" id="KAK2573905.1"/>
    </source>
</evidence>
<feature type="domain" description="TRAFD1/XAF1 zinc finger" evidence="5">
    <location>
        <begin position="108"/>
        <end position="144"/>
    </location>
</feature>
<feature type="compositionally biased region" description="Polar residues" evidence="4">
    <location>
        <begin position="436"/>
        <end position="445"/>
    </location>
</feature>
<dbReference type="Gene3D" id="3.30.40.10">
    <property type="entry name" value="Zinc/RING finger domain, C3HC4 (zinc finger)"/>
    <property type="match status" value="1"/>
</dbReference>
<sequence length="742" mass="82471">MPSNGAGEKQCNILAFEISKFVKENKKGNRRDIPAGNFVMHVTHCQRNLTLCKTCGEPVPTSLQEEHFEEYHAKVKCECGEELEKMNLEEHKENTCPNRILDCQFCELQLPFCKLSSHVEYCGSRTEKCDTCDRFIQKKDVEKHIETGCQYPVREESKKTPPETPEESYLDLQGDLLRAMGSAESPDEGFPGLAKYLPSAMTGWHVFQQILDTGLGVPPLSGTSYFDDATYGAFNGSDVVARGAKPKPLKSMFNHRGMEDFERDEERDDDEMLAAAYNADVYDDDYGFNEMPSGIIDVSDAGSPDETELPCEFCGELLPMDSLILHQSGCQFRSMDSFSGIASNGHHHIDSRERSVTHVNNSAISRHREIDDYETEQQYSDEDEGRSDDSTFLPCEFCQELFPFDSLIAHQAVCDVDDQARLPLADMRNGAEFKPLNNTQPQVRSGPTGRPSRPVYGSRTNVQPAEDFIPSELDDSGSDLDFSPKDTWVHLSRVDESLSTVLNNESSRATGGTTREDVPRRPAMVRNNDTVNRQPRASFKNREPKPWIPQAKPRDTVAARFSKTSKPGDEEMGRRKISQAALSIPAGSPANSSRPSPKNNSRVDLRRQISSNGHFSDYVKSYSDSSLAVEIPRKSGAPSNKAQRSNNGNPSMKSFLGAPALQSSKSKPRKELPPIRSSGNSSTNPSFPNPRRNLQTKILEPARSNGGRPRTLNVRGSSSDFQSSSARTVAPTKKSTTRKKIA</sequence>
<keyword evidence="2" id="KW-0863">Zinc-finger</keyword>
<feature type="compositionally biased region" description="Low complexity" evidence="4">
    <location>
        <begin position="588"/>
        <end position="600"/>
    </location>
</feature>
<reference evidence="6" key="1">
    <citation type="journal article" date="2023" name="G3 (Bethesda)">
        <title>Whole genome assembly and annotation of the endangered Caribbean coral Acropora cervicornis.</title>
        <authorList>
            <person name="Selwyn J.D."/>
            <person name="Vollmer S.V."/>
        </authorList>
    </citation>
    <scope>NUCLEOTIDE SEQUENCE</scope>
    <source>
        <strain evidence="6">K2</strain>
    </source>
</reference>
<evidence type="ECO:0000259" key="5">
    <source>
        <dbReference type="Pfam" id="PF21366"/>
    </source>
</evidence>
<keyword evidence="3" id="KW-0862">Zinc</keyword>
<evidence type="ECO:0000313" key="7">
    <source>
        <dbReference type="Proteomes" id="UP001249851"/>
    </source>
</evidence>
<dbReference type="Proteomes" id="UP001249851">
    <property type="component" value="Unassembled WGS sequence"/>
</dbReference>
<dbReference type="PANTHER" id="PTHR16295">
    <property type="entry name" value="TRAF-TYPE ZINC FINGER PROTEIN-RELATED"/>
    <property type="match status" value="1"/>
</dbReference>
<comment type="caution">
    <text evidence="6">The sequence shown here is derived from an EMBL/GenBank/DDBJ whole genome shotgun (WGS) entry which is preliminary data.</text>
</comment>
<dbReference type="InterPro" id="IPR051986">
    <property type="entry name" value="Innate_Immune_Apopt_Reg"/>
</dbReference>
<feature type="compositionally biased region" description="Polar residues" evidence="4">
    <location>
        <begin position="714"/>
        <end position="727"/>
    </location>
</feature>
<gene>
    <name evidence="6" type="ORF">P5673_000010</name>
</gene>
<dbReference type="GO" id="GO:0008270">
    <property type="term" value="F:zinc ion binding"/>
    <property type="evidence" value="ECO:0007669"/>
    <property type="project" value="UniProtKB-KW"/>
</dbReference>
<dbReference type="InterPro" id="IPR049439">
    <property type="entry name" value="TRAFD1-XIAF1_Znf"/>
</dbReference>
<evidence type="ECO:0000256" key="2">
    <source>
        <dbReference type="ARBA" id="ARBA00022771"/>
    </source>
</evidence>
<feature type="compositionally biased region" description="Polar residues" evidence="4">
    <location>
        <begin position="502"/>
        <end position="513"/>
    </location>
</feature>
<evidence type="ECO:0000256" key="1">
    <source>
        <dbReference type="ARBA" id="ARBA00022723"/>
    </source>
</evidence>
<keyword evidence="1" id="KW-0479">Metal-binding</keyword>
<organism evidence="6 7">
    <name type="scientific">Acropora cervicornis</name>
    <name type="common">Staghorn coral</name>
    <dbReference type="NCBI Taxonomy" id="6130"/>
    <lineage>
        <taxon>Eukaryota</taxon>
        <taxon>Metazoa</taxon>
        <taxon>Cnidaria</taxon>
        <taxon>Anthozoa</taxon>
        <taxon>Hexacorallia</taxon>
        <taxon>Scleractinia</taxon>
        <taxon>Astrocoeniina</taxon>
        <taxon>Acroporidae</taxon>
        <taxon>Acropora</taxon>
    </lineage>
</organism>
<dbReference type="GO" id="GO:0005739">
    <property type="term" value="C:mitochondrion"/>
    <property type="evidence" value="ECO:0007669"/>
    <property type="project" value="TreeGrafter"/>
</dbReference>
<feature type="compositionally biased region" description="Acidic residues" evidence="4">
    <location>
        <begin position="371"/>
        <end position="386"/>
    </location>
</feature>
<feature type="region of interest" description="Disordered" evidence="4">
    <location>
        <begin position="349"/>
        <end position="388"/>
    </location>
</feature>
<dbReference type="Pfam" id="PF21366">
    <property type="entry name" value="TRAFD1-XIAF1_ZnF"/>
    <property type="match status" value="1"/>
</dbReference>
<keyword evidence="7" id="KW-1185">Reference proteome</keyword>
<protein>
    <submittedName>
        <fullName evidence="6">TRAF-type zinc finger domain-containing protein 1</fullName>
    </submittedName>
</protein>
<dbReference type="InterPro" id="IPR013083">
    <property type="entry name" value="Znf_RING/FYVE/PHD"/>
</dbReference>
<dbReference type="EMBL" id="JARQWQ010000001">
    <property type="protein sequence ID" value="KAK2573905.1"/>
    <property type="molecule type" value="Genomic_DNA"/>
</dbReference>
<reference evidence="6" key="2">
    <citation type="journal article" date="2023" name="Science">
        <title>Genomic signatures of disease resistance in endangered staghorn corals.</title>
        <authorList>
            <person name="Vollmer S.V."/>
            <person name="Selwyn J.D."/>
            <person name="Despard B.A."/>
            <person name="Roesel C.L."/>
        </authorList>
    </citation>
    <scope>NUCLEOTIDE SEQUENCE</scope>
    <source>
        <strain evidence="6">K2</strain>
    </source>
</reference>